<proteinExistence type="inferred from homology"/>
<dbReference type="GO" id="GO:0022857">
    <property type="term" value="F:transmembrane transporter activity"/>
    <property type="evidence" value="ECO:0007669"/>
    <property type="project" value="InterPro"/>
</dbReference>
<dbReference type="CDD" id="cd06550">
    <property type="entry name" value="TM_ABC_iron-siderophores_like"/>
    <property type="match status" value="1"/>
</dbReference>
<feature type="transmembrane region" description="Helical" evidence="8">
    <location>
        <begin position="51"/>
        <end position="73"/>
    </location>
</feature>
<feature type="transmembrane region" description="Helical" evidence="8">
    <location>
        <begin position="106"/>
        <end position="128"/>
    </location>
</feature>
<dbReference type="GO" id="GO:0005886">
    <property type="term" value="C:plasma membrane"/>
    <property type="evidence" value="ECO:0007669"/>
    <property type="project" value="UniProtKB-SubCell"/>
</dbReference>
<evidence type="ECO:0000313" key="9">
    <source>
        <dbReference type="EMBL" id="HDD45021.1"/>
    </source>
</evidence>
<dbReference type="PANTHER" id="PTHR30472:SF25">
    <property type="entry name" value="ABC TRANSPORTER PERMEASE PROTEIN MJ0876-RELATED"/>
    <property type="match status" value="1"/>
</dbReference>
<feature type="transmembrane region" description="Helical" evidence="8">
    <location>
        <begin position="12"/>
        <end position="31"/>
    </location>
</feature>
<dbReference type="Gene3D" id="1.10.3470.10">
    <property type="entry name" value="ABC transporter involved in vitamin B12 uptake, BtuC"/>
    <property type="match status" value="1"/>
</dbReference>
<keyword evidence="3" id="KW-0813">Transport</keyword>
<feature type="transmembrane region" description="Helical" evidence="8">
    <location>
        <begin position="294"/>
        <end position="314"/>
    </location>
</feature>
<name>A0A7C0Y5N2_DESA2</name>
<feature type="transmembrane region" description="Helical" evidence="8">
    <location>
        <begin position="135"/>
        <end position="159"/>
    </location>
</feature>
<dbReference type="Proteomes" id="UP000886289">
    <property type="component" value="Unassembled WGS sequence"/>
</dbReference>
<evidence type="ECO:0000256" key="7">
    <source>
        <dbReference type="ARBA" id="ARBA00023136"/>
    </source>
</evidence>
<accession>A0A7C0Y5N2</accession>
<evidence type="ECO:0000256" key="6">
    <source>
        <dbReference type="ARBA" id="ARBA00022989"/>
    </source>
</evidence>
<dbReference type="InterPro" id="IPR000522">
    <property type="entry name" value="ABC_transptr_permease_BtuC"/>
</dbReference>
<keyword evidence="7 8" id="KW-0472">Membrane</keyword>
<evidence type="ECO:0000256" key="8">
    <source>
        <dbReference type="SAM" id="Phobius"/>
    </source>
</evidence>
<organism evidence="9">
    <name type="scientific">Desulfofervidus auxilii</name>
    <dbReference type="NCBI Taxonomy" id="1621989"/>
    <lineage>
        <taxon>Bacteria</taxon>
        <taxon>Pseudomonadati</taxon>
        <taxon>Thermodesulfobacteriota</taxon>
        <taxon>Candidatus Desulfofervidia</taxon>
        <taxon>Candidatus Desulfofervidales</taxon>
        <taxon>Candidatus Desulfofervidaceae</taxon>
        <taxon>Candidatus Desulfofervidus</taxon>
    </lineage>
</organism>
<dbReference type="AlphaFoldDB" id="A0A7C0Y5N2"/>
<keyword evidence="6 8" id="KW-1133">Transmembrane helix</keyword>
<evidence type="ECO:0000256" key="1">
    <source>
        <dbReference type="ARBA" id="ARBA00004651"/>
    </source>
</evidence>
<keyword evidence="5 8" id="KW-0812">Transmembrane</keyword>
<feature type="transmembrane region" description="Helical" evidence="8">
    <location>
        <begin position="228"/>
        <end position="252"/>
    </location>
</feature>
<evidence type="ECO:0000256" key="4">
    <source>
        <dbReference type="ARBA" id="ARBA00022475"/>
    </source>
</evidence>
<evidence type="ECO:0000256" key="3">
    <source>
        <dbReference type="ARBA" id="ARBA00022448"/>
    </source>
</evidence>
<dbReference type="Pfam" id="PF01032">
    <property type="entry name" value="FecCD"/>
    <property type="match status" value="1"/>
</dbReference>
<dbReference type="SUPFAM" id="SSF81345">
    <property type="entry name" value="ABC transporter involved in vitamin B12 uptake, BtuC"/>
    <property type="match status" value="1"/>
</dbReference>
<gene>
    <name evidence="9" type="ORF">ENG63_09225</name>
</gene>
<comment type="similarity">
    <text evidence="2">Belongs to the binding-protein-dependent transport system permease family. FecCD subfamily.</text>
</comment>
<feature type="transmembrane region" description="Helical" evidence="8">
    <location>
        <begin position="80"/>
        <end position="100"/>
    </location>
</feature>
<dbReference type="EMBL" id="DRBS01000339">
    <property type="protein sequence ID" value="HDD45021.1"/>
    <property type="molecule type" value="Genomic_DNA"/>
</dbReference>
<comment type="subcellular location">
    <subcellularLocation>
        <location evidence="1">Cell membrane</location>
        <topology evidence="1">Multi-pass membrane protein</topology>
    </subcellularLocation>
</comment>
<sequence>MLRLPLIRKFYICIFVLFIIVNLSLFWGLPLEWPFSSATKIILWQLRLPRVILAGLAGGALGISGAVLQTLFLNPLAEPYILGISGGAALGGALALLLGINLFGLGITLGAFAGAIFALFLLLGWIGLKGEISTYFLLLAGVVLNALFSSIILFIFALVKSEVLRSIYFWLLGDLSTVGLNEVGWLIFFVFFCSLGCFYYAYALDAFAQSEIIAYTLGFSVEKIKRQLLIIVSLLVGATVAVTGMIGFVGLITPHVVRMWVGSGHRQVLPFSFLCGSGFLILSDTLARQLFTPLEMPVGVITAILGAPFFLYLLKCHVKTT</sequence>
<comment type="caution">
    <text evidence="9">The sequence shown here is derived from an EMBL/GenBank/DDBJ whole genome shotgun (WGS) entry which is preliminary data.</text>
</comment>
<dbReference type="PANTHER" id="PTHR30472">
    <property type="entry name" value="FERRIC ENTEROBACTIN TRANSPORT SYSTEM PERMEASE PROTEIN"/>
    <property type="match status" value="1"/>
</dbReference>
<dbReference type="InterPro" id="IPR037294">
    <property type="entry name" value="ABC_BtuC-like"/>
</dbReference>
<dbReference type="GO" id="GO:0033214">
    <property type="term" value="P:siderophore-iron import into cell"/>
    <property type="evidence" value="ECO:0007669"/>
    <property type="project" value="TreeGrafter"/>
</dbReference>
<evidence type="ECO:0000256" key="2">
    <source>
        <dbReference type="ARBA" id="ARBA00007935"/>
    </source>
</evidence>
<keyword evidence="4" id="KW-1003">Cell membrane</keyword>
<reference evidence="9" key="1">
    <citation type="journal article" date="2020" name="mSystems">
        <title>Genome- and Community-Level Interaction Insights into Carbon Utilization and Element Cycling Functions of Hydrothermarchaeota in Hydrothermal Sediment.</title>
        <authorList>
            <person name="Zhou Z."/>
            <person name="Liu Y."/>
            <person name="Xu W."/>
            <person name="Pan J."/>
            <person name="Luo Z.H."/>
            <person name="Li M."/>
        </authorList>
    </citation>
    <scope>NUCLEOTIDE SEQUENCE [LARGE SCALE GENOMIC DNA]</scope>
    <source>
        <strain evidence="9">HyVt-233</strain>
    </source>
</reference>
<feature type="transmembrane region" description="Helical" evidence="8">
    <location>
        <begin position="183"/>
        <end position="207"/>
    </location>
</feature>
<evidence type="ECO:0000256" key="5">
    <source>
        <dbReference type="ARBA" id="ARBA00022692"/>
    </source>
</evidence>
<protein>
    <submittedName>
        <fullName evidence="9">Iron ABC transporter permease</fullName>
    </submittedName>
</protein>
<dbReference type="FunFam" id="1.10.3470.10:FF:000001">
    <property type="entry name" value="Vitamin B12 ABC transporter permease BtuC"/>
    <property type="match status" value="1"/>
</dbReference>